<evidence type="ECO:0000256" key="5">
    <source>
        <dbReference type="ARBA" id="ARBA00015035"/>
    </source>
</evidence>
<name>A0AAD5UEY6_9FUNG</name>
<evidence type="ECO:0000256" key="8">
    <source>
        <dbReference type="ARBA" id="ARBA00023002"/>
    </source>
</evidence>
<dbReference type="EMBL" id="JADGKB010000061">
    <property type="protein sequence ID" value="KAJ3255733.1"/>
    <property type="molecule type" value="Genomic_DNA"/>
</dbReference>
<evidence type="ECO:0000259" key="13">
    <source>
        <dbReference type="Pfam" id="PF01872"/>
    </source>
</evidence>
<reference evidence="14" key="1">
    <citation type="submission" date="2020-05" db="EMBL/GenBank/DDBJ databases">
        <title>Phylogenomic resolution of chytrid fungi.</title>
        <authorList>
            <person name="Stajich J.E."/>
            <person name="Amses K."/>
            <person name="Simmons R."/>
            <person name="Seto K."/>
            <person name="Myers J."/>
            <person name="Bonds A."/>
            <person name="Quandt C.A."/>
            <person name="Barry K."/>
            <person name="Liu P."/>
            <person name="Grigoriev I."/>
            <person name="Longcore J.E."/>
            <person name="James T.Y."/>
        </authorList>
    </citation>
    <scope>NUCLEOTIDE SEQUENCE</scope>
    <source>
        <strain evidence="14">PLAUS21</strain>
    </source>
</reference>
<comment type="caution">
    <text evidence="14">The sequence shown here is derived from an EMBL/GenBank/DDBJ whole genome shotgun (WGS) entry which is preliminary data.</text>
</comment>
<dbReference type="AlphaFoldDB" id="A0AAD5UEY6"/>
<protein>
    <recommendedName>
        <fullName evidence="5">2,5-diamino-6-ribosylamino-4(3H)-pyrimidinone 5'-phosphate reductase</fullName>
        <ecNumber evidence="4">1.1.1.302</ecNumber>
    </recommendedName>
    <alternativeName>
        <fullName evidence="10">2,5-diamino-6-(5-phospho-D-ribosylamino)pyrimidin-4(3H)-one reductase</fullName>
    </alternativeName>
    <alternativeName>
        <fullName evidence="9">2,5-diamino-6-ribitylamino-4(3H)-pyrimidinone 5'-phosphate synthase</fullName>
    </alternativeName>
</protein>
<evidence type="ECO:0000256" key="1">
    <source>
        <dbReference type="ARBA" id="ARBA00003555"/>
    </source>
</evidence>
<dbReference type="EC" id="1.1.1.302" evidence="4"/>
<dbReference type="Pfam" id="PF01872">
    <property type="entry name" value="RibD_C"/>
    <property type="match status" value="1"/>
</dbReference>
<comment type="function">
    <text evidence="1">Catalyzes an early step in riboflavin biosynthesis, the NADPH-dependent reduction of the ribose side chain of 2,5-diamino-6-ribosylamino-4(3H)-pyrimidinone 5'-phosphate, yielding 2,5-diamino-6-ribitylamino-4(3H)-pyrimidinone 5'-phosphate.</text>
</comment>
<comment type="similarity">
    <text evidence="3">Belongs to the HTP reductase family.</text>
</comment>
<evidence type="ECO:0000256" key="12">
    <source>
        <dbReference type="ARBA" id="ARBA00049020"/>
    </source>
</evidence>
<dbReference type="SUPFAM" id="SSF53597">
    <property type="entry name" value="Dihydrofolate reductase-like"/>
    <property type="match status" value="1"/>
</dbReference>
<comment type="pathway">
    <text evidence="2">Cofactor biosynthesis; riboflavin biosynthesis.</text>
</comment>
<keyword evidence="6" id="KW-0686">Riboflavin biosynthesis</keyword>
<evidence type="ECO:0000256" key="2">
    <source>
        <dbReference type="ARBA" id="ARBA00005104"/>
    </source>
</evidence>
<gene>
    <name evidence="14" type="primary">RIB7</name>
    <name evidence="14" type="ORF">HK103_006100</name>
</gene>
<dbReference type="Proteomes" id="UP001210925">
    <property type="component" value="Unassembled WGS sequence"/>
</dbReference>
<keyword evidence="8" id="KW-0560">Oxidoreductase</keyword>
<accession>A0AAD5UEY6</accession>
<evidence type="ECO:0000256" key="11">
    <source>
        <dbReference type="ARBA" id="ARBA00047550"/>
    </source>
</evidence>
<keyword evidence="15" id="KW-1185">Reference proteome</keyword>
<dbReference type="InterPro" id="IPR024072">
    <property type="entry name" value="DHFR-like_dom_sf"/>
</dbReference>
<evidence type="ECO:0000313" key="15">
    <source>
        <dbReference type="Proteomes" id="UP001210925"/>
    </source>
</evidence>
<comment type="catalytic activity">
    <reaction evidence="12">
        <text>2,5-diamino-6-(1-D-ribitylamino)pyrimidin-4(3H)-one 5'-phosphate + NADP(+) = 2,5-diamino-6-(1-D-ribosylamino)pyrimidin-4(3H)-one 5'-phosphate + NADPH + H(+)</text>
        <dbReference type="Rhea" id="RHEA:27278"/>
        <dbReference type="ChEBI" id="CHEBI:15378"/>
        <dbReference type="ChEBI" id="CHEBI:57783"/>
        <dbReference type="ChEBI" id="CHEBI:58349"/>
        <dbReference type="ChEBI" id="CHEBI:58890"/>
        <dbReference type="ChEBI" id="CHEBI:59545"/>
        <dbReference type="EC" id="1.1.1.302"/>
    </reaction>
</comment>
<dbReference type="InterPro" id="IPR050765">
    <property type="entry name" value="Riboflavin_Biosynth_HTPR"/>
</dbReference>
<dbReference type="GO" id="GO:0008703">
    <property type="term" value="F:5-amino-6-(5-phosphoribosylamino)uracil reductase activity"/>
    <property type="evidence" value="ECO:0007669"/>
    <property type="project" value="InterPro"/>
</dbReference>
<dbReference type="Gene3D" id="3.40.430.10">
    <property type="entry name" value="Dihydrofolate Reductase, subunit A"/>
    <property type="match status" value="1"/>
</dbReference>
<dbReference type="PANTHER" id="PTHR38011">
    <property type="entry name" value="DIHYDROFOLATE REDUCTASE FAMILY PROTEIN (AFU_ORTHOLOGUE AFUA_8G06820)"/>
    <property type="match status" value="1"/>
</dbReference>
<evidence type="ECO:0000256" key="6">
    <source>
        <dbReference type="ARBA" id="ARBA00022619"/>
    </source>
</evidence>
<evidence type="ECO:0000256" key="10">
    <source>
        <dbReference type="ARBA" id="ARBA00031630"/>
    </source>
</evidence>
<feature type="domain" description="Bacterial bifunctional deaminase-reductase C-terminal" evidence="13">
    <location>
        <begin position="14"/>
        <end position="206"/>
    </location>
</feature>
<evidence type="ECO:0000256" key="9">
    <source>
        <dbReference type="ARBA" id="ARBA00030073"/>
    </source>
</evidence>
<dbReference type="PANTHER" id="PTHR38011:SF7">
    <property type="entry name" value="2,5-DIAMINO-6-RIBOSYLAMINO-4(3H)-PYRIMIDINONE 5'-PHOSPHATE REDUCTASE"/>
    <property type="match status" value="1"/>
</dbReference>
<proteinExistence type="inferred from homology"/>
<keyword evidence="7" id="KW-0521">NADP</keyword>
<sequence length="213" mass="24069">MEFLEKKEIGRTRVTLTFAQSIDGYISKPNTQIILSCPESMRVTHTIRNNSDGILVGSNTVLTDKPSLTTRYVENPTNPTPIILDTKLKCPPMFLDRSPIIFTSTEYDNAKLDRKKELGHARVFEIPSTDGGLDLQVILKKLYELGIKRLMVEGGATVISNFLKYDLYDSLIITICPTLMNGGVKYVNNSDQVLLNGKWQTVGKDMIFYYHKE</sequence>
<comment type="catalytic activity">
    <reaction evidence="11">
        <text>2,5-diamino-6-(1-D-ribitylamino)pyrimidin-4(3H)-one 5'-phosphate + NAD(+) = 2,5-diamino-6-(1-D-ribosylamino)pyrimidin-4(3H)-one 5'-phosphate + NADH + H(+)</text>
        <dbReference type="Rhea" id="RHEA:27274"/>
        <dbReference type="ChEBI" id="CHEBI:15378"/>
        <dbReference type="ChEBI" id="CHEBI:57540"/>
        <dbReference type="ChEBI" id="CHEBI:57945"/>
        <dbReference type="ChEBI" id="CHEBI:58890"/>
        <dbReference type="ChEBI" id="CHEBI:59545"/>
        <dbReference type="EC" id="1.1.1.302"/>
    </reaction>
</comment>
<organism evidence="14 15">
    <name type="scientific">Boothiomyces macroporosus</name>
    <dbReference type="NCBI Taxonomy" id="261099"/>
    <lineage>
        <taxon>Eukaryota</taxon>
        <taxon>Fungi</taxon>
        <taxon>Fungi incertae sedis</taxon>
        <taxon>Chytridiomycota</taxon>
        <taxon>Chytridiomycota incertae sedis</taxon>
        <taxon>Chytridiomycetes</taxon>
        <taxon>Rhizophydiales</taxon>
        <taxon>Terramycetaceae</taxon>
        <taxon>Boothiomyces</taxon>
    </lineage>
</organism>
<dbReference type="InterPro" id="IPR002734">
    <property type="entry name" value="RibDG_C"/>
</dbReference>
<evidence type="ECO:0000256" key="7">
    <source>
        <dbReference type="ARBA" id="ARBA00022857"/>
    </source>
</evidence>
<evidence type="ECO:0000256" key="4">
    <source>
        <dbReference type="ARBA" id="ARBA00012851"/>
    </source>
</evidence>
<evidence type="ECO:0000256" key="3">
    <source>
        <dbReference type="ARBA" id="ARBA00009723"/>
    </source>
</evidence>
<evidence type="ECO:0000313" key="14">
    <source>
        <dbReference type="EMBL" id="KAJ3255733.1"/>
    </source>
</evidence>
<dbReference type="GO" id="GO:0009231">
    <property type="term" value="P:riboflavin biosynthetic process"/>
    <property type="evidence" value="ECO:0007669"/>
    <property type="project" value="UniProtKB-KW"/>
</dbReference>